<evidence type="ECO:0000259" key="1">
    <source>
        <dbReference type="Pfam" id="PF14226"/>
    </source>
</evidence>
<dbReference type="InterPro" id="IPR027443">
    <property type="entry name" value="IPNS-like_sf"/>
</dbReference>
<evidence type="ECO:0000313" key="2">
    <source>
        <dbReference type="EMBL" id="CAF9918065.1"/>
    </source>
</evidence>
<organism evidence="2 3">
    <name type="scientific">Heterodermia speciosa</name>
    <dbReference type="NCBI Taxonomy" id="116794"/>
    <lineage>
        <taxon>Eukaryota</taxon>
        <taxon>Fungi</taxon>
        <taxon>Dikarya</taxon>
        <taxon>Ascomycota</taxon>
        <taxon>Pezizomycotina</taxon>
        <taxon>Lecanoromycetes</taxon>
        <taxon>OSLEUM clade</taxon>
        <taxon>Lecanoromycetidae</taxon>
        <taxon>Caliciales</taxon>
        <taxon>Physciaceae</taxon>
        <taxon>Heterodermia</taxon>
    </lineage>
</organism>
<dbReference type="Gene3D" id="2.60.120.330">
    <property type="entry name" value="B-lactam Antibiotic, Isopenicillin N Synthase, Chain"/>
    <property type="match status" value="1"/>
</dbReference>
<feature type="domain" description="Non-haem dioxygenase N-terminal" evidence="1">
    <location>
        <begin position="3"/>
        <end position="73"/>
    </location>
</feature>
<accession>A0A8H3IJS0</accession>
<dbReference type="Pfam" id="PF14226">
    <property type="entry name" value="DIOX_N"/>
    <property type="match status" value="1"/>
</dbReference>
<protein>
    <recommendedName>
        <fullName evidence="1">Non-haem dioxygenase N-terminal domain-containing protein</fullName>
    </recommendedName>
</protein>
<dbReference type="SUPFAM" id="SSF51197">
    <property type="entry name" value="Clavaminate synthase-like"/>
    <property type="match status" value="1"/>
</dbReference>
<dbReference type="OrthoDB" id="288590at2759"/>
<gene>
    <name evidence="2" type="ORF">HETSPECPRED_003652</name>
</gene>
<evidence type="ECO:0000313" key="3">
    <source>
        <dbReference type="Proteomes" id="UP000664521"/>
    </source>
</evidence>
<sequence>MCKIFKKFFALQLEEKMNLDKAQNDYNRGYEVMYGQMIEKNTKPSFRSGYYIAQDLPPDHPQVLNKKFAHGPNL</sequence>
<name>A0A8H3IJS0_9LECA</name>
<dbReference type="Proteomes" id="UP000664521">
    <property type="component" value="Unassembled WGS sequence"/>
</dbReference>
<dbReference type="InterPro" id="IPR026992">
    <property type="entry name" value="DIOX_N"/>
</dbReference>
<comment type="caution">
    <text evidence="2">The sequence shown here is derived from an EMBL/GenBank/DDBJ whole genome shotgun (WGS) entry which is preliminary data.</text>
</comment>
<reference evidence="2" key="1">
    <citation type="submission" date="2021-03" db="EMBL/GenBank/DDBJ databases">
        <authorList>
            <person name="Tagirdzhanova G."/>
        </authorList>
    </citation>
    <scope>NUCLEOTIDE SEQUENCE</scope>
</reference>
<proteinExistence type="predicted"/>
<dbReference type="AlphaFoldDB" id="A0A8H3IJS0"/>
<dbReference type="EMBL" id="CAJPDS010000021">
    <property type="protein sequence ID" value="CAF9918065.1"/>
    <property type="molecule type" value="Genomic_DNA"/>
</dbReference>
<keyword evidence="3" id="KW-1185">Reference proteome</keyword>